<evidence type="ECO:0000256" key="4">
    <source>
        <dbReference type="ARBA" id="ARBA00022496"/>
    </source>
</evidence>
<protein>
    <submittedName>
        <fullName evidence="17">SusC/RagA family TonB-linked outer membrane protein</fullName>
    </submittedName>
</protein>
<dbReference type="Pfam" id="PF00593">
    <property type="entry name" value="TonB_dep_Rec_b-barrel"/>
    <property type="match status" value="1"/>
</dbReference>
<dbReference type="RefSeq" id="WP_243514636.1">
    <property type="nucleotide sequence ID" value="NZ_CP094534.1"/>
</dbReference>
<keyword evidence="5 12" id="KW-0812">Transmembrane</keyword>
<dbReference type="Gene3D" id="2.170.130.10">
    <property type="entry name" value="TonB-dependent receptor, plug domain"/>
    <property type="match status" value="1"/>
</dbReference>
<dbReference type="EMBL" id="CP094534">
    <property type="protein sequence ID" value="UOE34021.1"/>
    <property type="molecule type" value="Genomic_DNA"/>
</dbReference>
<dbReference type="InterPro" id="IPR036942">
    <property type="entry name" value="Beta-barrel_TonB_sf"/>
</dbReference>
<dbReference type="Pfam" id="PF07715">
    <property type="entry name" value="Plug"/>
    <property type="match status" value="1"/>
</dbReference>
<feature type="domain" description="TonB-dependent receptor-like beta-barrel" evidence="15">
    <location>
        <begin position="451"/>
        <end position="886"/>
    </location>
</feature>
<evidence type="ECO:0000256" key="13">
    <source>
        <dbReference type="RuleBase" id="RU003357"/>
    </source>
</evidence>
<evidence type="ECO:0000256" key="7">
    <source>
        <dbReference type="ARBA" id="ARBA00023004"/>
    </source>
</evidence>
<dbReference type="SUPFAM" id="SSF49464">
    <property type="entry name" value="Carboxypeptidase regulatory domain-like"/>
    <property type="match status" value="1"/>
</dbReference>
<evidence type="ECO:0000256" key="10">
    <source>
        <dbReference type="ARBA" id="ARBA00023136"/>
    </source>
</evidence>
<evidence type="ECO:0000256" key="8">
    <source>
        <dbReference type="ARBA" id="ARBA00023065"/>
    </source>
</evidence>
<dbReference type="PANTHER" id="PTHR32552:SF68">
    <property type="entry name" value="FERRICHROME OUTER MEMBRANE TRANSPORTER_PHAGE RECEPTOR"/>
    <property type="match status" value="1"/>
</dbReference>
<evidence type="ECO:0000256" key="5">
    <source>
        <dbReference type="ARBA" id="ARBA00022692"/>
    </source>
</evidence>
<evidence type="ECO:0000256" key="12">
    <source>
        <dbReference type="PROSITE-ProRule" id="PRU01360"/>
    </source>
</evidence>
<evidence type="ECO:0000259" key="16">
    <source>
        <dbReference type="Pfam" id="PF07715"/>
    </source>
</evidence>
<dbReference type="InterPro" id="IPR039426">
    <property type="entry name" value="TonB-dep_rcpt-like"/>
</dbReference>
<dbReference type="SUPFAM" id="SSF56935">
    <property type="entry name" value="Porins"/>
    <property type="match status" value="1"/>
</dbReference>
<comment type="similarity">
    <text evidence="12 13">Belongs to the TonB-dependent receptor family.</text>
</comment>
<reference evidence="17 18" key="1">
    <citation type="submission" date="2022-03" db="EMBL/GenBank/DDBJ databases">
        <title>Hymenobactersp. isolated from the air.</title>
        <authorList>
            <person name="Won M."/>
            <person name="Kwon S.-W."/>
        </authorList>
    </citation>
    <scope>NUCLEOTIDE SEQUENCE [LARGE SCALE GENOMIC DNA]</scope>
    <source>
        <strain evidence="17 18">KACC 22596</strain>
    </source>
</reference>
<dbReference type="Gene3D" id="2.40.170.20">
    <property type="entry name" value="TonB-dependent receptor, beta-barrel domain"/>
    <property type="match status" value="1"/>
</dbReference>
<name>A0ABY4B8K5_9BACT</name>
<dbReference type="NCBIfam" id="TIGR04056">
    <property type="entry name" value="OMP_RagA_SusC"/>
    <property type="match status" value="1"/>
</dbReference>
<dbReference type="InterPro" id="IPR037066">
    <property type="entry name" value="Plug_dom_sf"/>
</dbReference>
<dbReference type="InterPro" id="IPR012910">
    <property type="entry name" value="Plug_dom"/>
</dbReference>
<comment type="subcellular location">
    <subcellularLocation>
        <location evidence="1 12">Cell outer membrane</location>
        <topology evidence="1 12">Multi-pass membrane protein</topology>
    </subcellularLocation>
</comment>
<dbReference type="InterPro" id="IPR008969">
    <property type="entry name" value="CarboxyPept-like_regulatory"/>
</dbReference>
<dbReference type="Proteomes" id="UP000831390">
    <property type="component" value="Chromosome"/>
</dbReference>
<feature type="domain" description="TonB-dependent receptor plug" evidence="16">
    <location>
        <begin position="120"/>
        <end position="242"/>
    </location>
</feature>
<evidence type="ECO:0000259" key="15">
    <source>
        <dbReference type="Pfam" id="PF00593"/>
    </source>
</evidence>
<proteinExistence type="inferred from homology"/>
<keyword evidence="10 12" id="KW-0472">Membrane</keyword>
<dbReference type="PANTHER" id="PTHR32552">
    <property type="entry name" value="FERRICHROME IRON RECEPTOR-RELATED"/>
    <property type="match status" value="1"/>
</dbReference>
<feature type="signal peptide" evidence="14">
    <location>
        <begin position="1"/>
        <end position="21"/>
    </location>
</feature>
<feature type="chain" id="PRO_5045110279" evidence="14">
    <location>
        <begin position="22"/>
        <end position="1081"/>
    </location>
</feature>
<evidence type="ECO:0000256" key="2">
    <source>
        <dbReference type="ARBA" id="ARBA00022448"/>
    </source>
</evidence>
<dbReference type="InterPro" id="IPR000531">
    <property type="entry name" value="Beta-barrel_TonB"/>
</dbReference>
<keyword evidence="11 12" id="KW-0998">Cell outer membrane</keyword>
<dbReference type="NCBIfam" id="TIGR04057">
    <property type="entry name" value="SusC_RagA_signa"/>
    <property type="match status" value="1"/>
</dbReference>
<evidence type="ECO:0000256" key="6">
    <source>
        <dbReference type="ARBA" id="ARBA00022729"/>
    </source>
</evidence>
<accession>A0ABY4B8K5</accession>
<evidence type="ECO:0000256" key="14">
    <source>
        <dbReference type="SAM" id="SignalP"/>
    </source>
</evidence>
<evidence type="ECO:0000256" key="3">
    <source>
        <dbReference type="ARBA" id="ARBA00022452"/>
    </source>
</evidence>
<evidence type="ECO:0000256" key="9">
    <source>
        <dbReference type="ARBA" id="ARBA00023077"/>
    </source>
</evidence>
<keyword evidence="18" id="KW-1185">Reference proteome</keyword>
<dbReference type="Pfam" id="PF13715">
    <property type="entry name" value="CarbopepD_reg_2"/>
    <property type="match status" value="1"/>
</dbReference>
<evidence type="ECO:0000256" key="11">
    <source>
        <dbReference type="ARBA" id="ARBA00023237"/>
    </source>
</evidence>
<keyword evidence="6 14" id="KW-0732">Signal</keyword>
<keyword evidence="3 12" id="KW-1134">Transmembrane beta strand</keyword>
<evidence type="ECO:0000313" key="18">
    <source>
        <dbReference type="Proteomes" id="UP000831390"/>
    </source>
</evidence>
<keyword evidence="9 13" id="KW-0798">TonB box</keyword>
<gene>
    <name evidence="17" type="ORF">MTP16_23265</name>
</gene>
<dbReference type="InterPro" id="IPR023997">
    <property type="entry name" value="TonB-dep_OMP_SusC/RagA_CS"/>
</dbReference>
<dbReference type="InterPro" id="IPR023996">
    <property type="entry name" value="TonB-dep_OMP_SusC/RagA"/>
</dbReference>
<organism evidence="17 18">
    <name type="scientific">Hymenobacter monticola</name>
    <dbReference type="NCBI Taxonomy" id="1705399"/>
    <lineage>
        <taxon>Bacteria</taxon>
        <taxon>Pseudomonadati</taxon>
        <taxon>Bacteroidota</taxon>
        <taxon>Cytophagia</taxon>
        <taxon>Cytophagales</taxon>
        <taxon>Hymenobacteraceae</taxon>
        <taxon>Hymenobacter</taxon>
    </lineage>
</organism>
<dbReference type="PROSITE" id="PS52016">
    <property type="entry name" value="TONB_DEPENDENT_REC_3"/>
    <property type="match status" value="1"/>
</dbReference>
<dbReference type="Gene3D" id="2.60.40.1120">
    <property type="entry name" value="Carboxypeptidase-like, regulatory domain"/>
    <property type="match status" value="1"/>
</dbReference>
<keyword evidence="8" id="KW-0406">Ion transport</keyword>
<keyword evidence="2 12" id="KW-0813">Transport</keyword>
<evidence type="ECO:0000256" key="1">
    <source>
        <dbReference type="ARBA" id="ARBA00004571"/>
    </source>
</evidence>
<keyword evidence="4" id="KW-0410">Iron transport</keyword>
<evidence type="ECO:0000313" key="17">
    <source>
        <dbReference type="EMBL" id="UOE34021.1"/>
    </source>
</evidence>
<sequence>MKKLLCMVMLIMTGLLQQVYAQDRTISGRVTDRANGQGLPGATVLVKGTTVGASTNADGGFSLSVPSSATTLSVSSIGYTTVDQAIGAENTYTVSLAADVKQLGEVVVTALGQERTRNSLAFAATQIEGNQVTAARNPNAINGLSGKVAGVQIRQSNTMGGSTNVLIRGTKSITGNNQPLFVVDGVPISNANTNTSGQQTGGGGYDYGNAASDINPDDIATMTILKGAAATALYGERAGNGVILITTKKGRQGLGVTINTGVTAGRIDKSTFITYQKEYGAGYAPEFVEEDVDGDGVLDNVIDLAADASIGPRYDRNLQVYTWNAFQPGSPNFGKKQAWVAAENDPSTFFKTAWTTNNSVVIDGGNEKATFKLGYNNVRETGILPNSSIDKNIINFAGTLNLTSRLTASSSVNFSVVNGFGRYGTGYSGTYAENLMTNFRQWWQTNVDIKEQKQAYDYANLNASWNLTGPGSSTAQYWNNPWWSRYKSYENDSRYRTFGNVALTYKVTDWFNVLGRVTIDSNDDLQEERMAYGAVNISGYSRYNRTGREANFDLIGNFKANVAENLSFTGLIGANLRRESYKSIRATTNGGLVIPELYTLTNSFSPINPPVESETRRAVDGVFAAATLGFRDMVFLDLTARSDKSSTLPEGSNRYFYPSASLGFVFSEALKETTPWLSYGKLRANYAEVGNGATPYSIADSYDKPTAFGSVALFSVPSTKNNPLLKPERTKNAEIGVEAAFLNTRLGFEANVYQSNSIDQIIPINISTASGYSFRYVNAGDVRNRGVELSGFVVPFRNDNVTWTINANWTKNQNRVMSLFEGADNIVLTTYQGGVSSNATVGKPFGSIRGSNFTYLNGQKVVGTDGYYVPSATANEEIANPNPNWTGGISNTVSYKGISLYFLVDVRKGGQVFSLDRSYGLETGLTPETAGLNDLGNPSRNLIADGGGVIFPGVQADGTPNTVRAENSGYASDGAGGYDPTFATAYGTSFNPAAAFVYDASFVKLREVSLTYSLPKTLLAKVGGVKGVDFSIVGRNLWLIHKNLPYADPEDAVSSGNFGQGYSTGAYPAVRTVGANLRLSF</sequence>
<keyword evidence="7" id="KW-0408">Iron</keyword>